<dbReference type="AlphaFoldDB" id="A0A443HKU8"/>
<evidence type="ECO:0000256" key="4">
    <source>
        <dbReference type="ARBA" id="ARBA00023159"/>
    </source>
</evidence>
<evidence type="ECO:0000259" key="7">
    <source>
        <dbReference type="PROSITE" id="PS01124"/>
    </source>
</evidence>
<dbReference type="Proteomes" id="UP000283841">
    <property type="component" value="Unassembled WGS sequence"/>
</dbReference>
<dbReference type="GO" id="GO:0043565">
    <property type="term" value="F:sequence-specific DNA binding"/>
    <property type="evidence" value="ECO:0007669"/>
    <property type="project" value="InterPro"/>
</dbReference>
<evidence type="ECO:0000256" key="1">
    <source>
        <dbReference type="ARBA" id="ARBA00001947"/>
    </source>
</evidence>
<evidence type="ECO:0000256" key="3">
    <source>
        <dbReference type="ARBA" id="ARBA00023015"/>
    </source>
</evidence>
<accession>A0A443HKU8</accession>
<keyword evidence="4" id="KW-0010">Activator</keyword>
<dbReference type="Pfam" id="PF02805">
    <property type="entry name" value="Ada_Zn_binding"/>
    <property type="match status" value="1"/>
</dbReference>
<dbReference type="STRING" id="264951.A0A443HKU8"/>
<dbReference type="InterPro" id="IPR018060">
    <property type="entry name" value="HTH_AraC"/>
</dbReference>
<keyword evidence="5" id="KW-0804">Transcription</keyword>
<protein>
    <submittedName>
        <fullName evidence="8">Putative DNA repair and transcription factor Ada</fullName>
    </submittedName>
</protein>
<keyword evidence="9" id="KW-1185">Reference proteome</keyword>
<dbReference type="GO" id="GO:0008270">
    <property type="term" value="F:zinc ion binding"/>
    <property type="evidence" value="ECO:0007669"/>
    <property type="project" value="InterPro"/>
</dbReference>
<dbReference type="RefSeq" id="XP_028482077.1">
    <property type="nucleotide sequence ID" value="XM_028632053.1"/>
</dbReference>
<dbReference type="GO" id="GO:0032259">
    <property type="term" value="P:methylation"/>
    <property type="evidence" value="ECO:0007669"/>
    <property type="project" value="UniProtKB-KW"/>
</dbReference>
<evidence type="ECO:0000256" key="6">
    <source>
        <dbReference type="SAM" id="MobiDB-lite"/>
    </source>
</evidence>
<comment type="cofactor">
    <cofactor evidence="1">
        <name>Zn(2+)</name>
        <dbReference type="ChEBI" id="CHEBI:29105"/>
    </cofactor>
</comment>
<keyword evidence="3" id="KW-0805">Transcription regulation</keyword>
<dbReference type="GO" id="GO:0006281">
    <property type="term" value="P:DNA repair"/>
    <property type="evidence" value="ECO:0007669"/>
    <property type="project" value="InterPro"/>
</dbReference>
<dbReference type="Gene3D" id="3.40.10.10">
    <property type="entry name" value="DNA Methylphosphotriester Repair Domain"/>
    <property type="match status" value="1"/>
</dbReference>
<dbReference type="GO" id="GO:0008168">
    <property type="term" value="F:methyltransferase activity"/>
    <property type="evidence" value="ECO:0007669"/>
    <property type="project" value="UniProtKB-KW"/>
</dbReference>
<feature type="region of interest" description="Disordered" evidence="6">
    <location>
        <begin position="1"/>
        <end position="22"/>
    </location>
</feature>
<gene>
    <name evidence="8" type="ORF">C8Q69DRAFT_488507</name>
</gene>
<dbReference type="GeneID" id="39601330"/>
<dbReference type="SUPFAM" id="SSF46689">
    <property type="entry name" value="Homeodomain-like"/>
    <property type="match status" value="1"/>
</dbReference>
<dbReference type="InterPro" id="IPR009057">
    <property type="entry name" value="Homeodomain-like_sf"/>
</dbReference>
<dbReference type="InterPro" id="IPR004026">
    <property type="entry name" value="Ada_DNA_repair_Zn-bd"/>
</dbReference>
<dbReference type="PROSITE" id="PS01124">
    <property type="entry name" value="HTH_ARAC_FAMILY_2"/>
    <property type="match status" value="1"/>
</dbReference>
<keyword evidence="2" id="KW-0489">Methyltransferase</keyword>
<dbReference type="InterPro" id="IPR035451">
    <property type="entry name" value="Ada-like_dom_sf"/>
</dbReference>
<comment type="caution">
    <text evidence="8">The sequence shown here is derived from an EMBL/GenBank/DDBJ whole genome shotgun (WGS) entry which is preliminary data.</text>
</comment>
<feature type="domain" description="HTH araC/xylS-type" evidence="7">
    <location>
        <begin position="131"/>
        <end position="153"/>
    </location>
</feature>
<evidence type="ECO:0000313" key="9">
    <source>
        <dbReference type="Proteomes" id="UP000283841"/>
    </source>
</evidence>
<organism evidence="8 9">
    <name type="scientific">Byssochlamys spectabilis</name>
    <name type="common">Paecilomyces variotii</name>
    <dbReference type="NCBI Taxonomy" id="264951"/>
    <lineage>
        <taxon>Eukaryota</taxon>
        <taxon>Fungi</taxon>
        <taxon>Dikarya</taxon>
        <taxon>Ascomycota</taxon>
        <taxon>Pezizomycotina</taxon>
        <taxon>Eurotiomycetes</taxon>
        <taxon>Eurotiomycetidae</taxon>
        <taxon>Eurotiales</taxon>
        <taxon>Thermoascaceae</taxon>
        <taxon>Paecilomyces</taxon>
    </lineage>
</organism>
<proteinExistence type="predicted"/>
<dbReference type="VEuPathDB" id="FungiDB:C8Q69DRAFT_488507"/>
<sequence>MKTAGVEKAPLPRLPRLSAHSPSTASARWQAIVNRDSTVHTFVYGVRTTRIYCRPSCPARLARRANVEFYDSPIQAEAAGYRPCKRCCPQLHVRVDPHIMSVQKACETISSTCDSGEKLTLCKLAAEAKLSPSHFHRVFKKYVGVTPGQYAMNIHKRYTRVEKEPPGTEMMSNDHGRVRPLENNGEGIDLVHNVGHGTDVTLDNEIDWNMFDFDSIMSAEDSRLGWDFLNGSRQELDIFEFLEDSMYQT</sequence>
<evidence type="ECO:0000256" key="2">
    <source>
        <dbReference type="ARBA" id="ARBA00022603"/>
    </source>
</evidence>
<dbReference type="GO" id="GO:0003700">
    <property type="term" value="F:DNA-binding transcription factor activity"/>
    <property type="evidence" value="ECO:0007669"/>
    <property type="project" value="InterPro"/>
</dbReference>
<keyword evidence="2" id="KW-0808">Transferase</keyword>
<evidence type="ECO:0000256" key="5">
    <source>
        <dbReference type="ARBA" id="ARBA00023163"/>
    </source>
</evidence>
<dbReference type="Pfam" id="PF00165">
    <property type="entry name" value="HTH_AraC"/>
    <property type="match status" value="1"/>
</dbReference>
<dbReference type="Gene3D" id="1.10.10.60">
    <property type="entry name" value="Homeodomain-like"/>
    <property type="match status" value="1"/>
</dbReference>
<dbReference type="SUPFAM" id="SSF57884">
    <property type="entry name" value="Ada DNA repair protein, N-terminal domain (N-Ada 10)"/>
    <property type="match status" value="1"/>
</dbReference>
<reference evidence="8 9" key="1">
    <citation type="journal article" date="2018" name="Front. Microbiol.">
        <title>Genomic and genetic insights into a cosmopolitan fungus, Paecilomyces variotii (Eurotiales).</title>
        <authorList>
            <person name="Urquhart A.S."/>
            <person name="Mondo S.J."/>
            <person name="Makela M.R."/>
            <person name="Hane J.K."/>
            <person name="Wiebenga A."/>
            <person name="He G."/>
            <person name="Mihaltcheva S."/>
            <person name="Pangilinan J."/>
            <person name="Lipzen A."/>
            <person name="Barry K."/>
            <person name="de Vries R.P."/>
            <person name="Grigoriev I.V."/>
            <person name="Idnurm A."/>
        </authorList>
    </citation>
    <scope>NUCLEOTIDE SEQUENCE [LARGE SCALE GENOMIC DNA]</scope>
    <source>
        <strain evidence="8 9">CBS 101075</strain>
    </source>
</reference>
<evidence type="ECO:0000313" key="8">
    <source>
        <dbReference type="EMBL" id="RWQ92432.1"/>
    </source>
</evidence>
<dbReference type="EMBL" id="RCNU01000013">
    <property type="protein sequence ID" value="RWQ92432.1"/>
    <property type="molecule type" value="Genomic_DNA"/>
</dbReference>
<name>A0A443HKU8_BYSSP</name>